<name>H5SJR6_9BACT</name>
<organism evidence="2">
    <name type="scientific">uncultured Planctomycetota bacterium</name>
    <dbReference type="NCBI Taxonomy" id="120965"/>
    <lineage>
        <taxon>Bacteria</taxon>
        <taxon>Pseudomonadati</taxon>
        <taxon>Planctomycetota</taxon>
        <taxon>environmental samples</taxon>
    </lineage>
</organism>
<evidence type="ECO:0000313" key="2">
    <source>
        <dbReference type="EMBL" id="BAL56402.1"/>
    </source>
</evidence>
<sequence length="180" mass="20152">MALAISSAVWGQEEEPVPRKRFQTKPEDKPAEVKLVPAGSVTGRISKVSEDGRSISVIVTFRVQEPNPQANPRDPRTYFRWVDRQQEIEYELAEDVKVRLPPPSPYQVDEKGKPVFKPFKPDPKADPDFRLGGVKGEVKDLTSGMMVTLELKRALVPGKPINQAPLRVTVVKVQNYAPNP</sequence>
<feature type="region of interest" description="Disordered" evidence="1">
    <location>
        <begin position="1"/>
        <end position="29"/>
    </location>
</feature>
<protein>
    <submittedName>
        <fullName evidence="2">Uncharacterized protein</fullName>
    </submittedName>
</protein>
<feature type="region of interest" description="Disordered" evidence="1">
    <location>
        <begin position="99"/>
        <end position="131"/>
    </location>
</feature>
<evidence type="ECO:0000256" key="1">
    <source>
        <dbReference type="SAM" id="MobiDB-lite"/>
    </source>
</evidence>
<dbReference type="AlphaFoldDB" id="H5SJR6"/>
<accession>H5SJR6</accession>
<dbReference type="EMBL" id="AP011746">
    <property type="protein sequence ID" value="BAL56402.1"/>
    <property type="molecule type" value="Genomic_DNA"/>
</dbReference>
<reference evidence="2" key="2">
    <citation type="journal article" date="2012" name="PLoS ONE">
        <title>A Deeply Branching Thermophilic Bacterium with an Ancient Acetyl-CoA Pathway Dominates a Subsurface Ecosystem.</title>
        <authorList>
            <person name="Takami H."/>
            <person name="Noguchi H."/>
            <person name="Takaki Y."/>
            <person name="Uchiyama I."/>
            <person name="Toyoda A."/>
            <person name="Nishi S."/>
            <person name="Chee G.-J."/>
            <person name="Arai W."/>
            <person name="Nunoura T."/>
            <person name="Itoh T."/>
            <person name="Hattori M."/>
            <person name="Takai K."/>
        </authorList>
    </citation>
    <scope>NUCLEOTIDE SEQUENCE</scope>
</reference>
<proteinExistence type="predicted"/>
<reference evidence="2" key="1">
    <citation type="journal article" date="2005" name="Environ. Microbiol.">
        <title>Genetic and functional properties of uncultivated thermophilic crenarchaeotes from a subsurface gold mine as revealed by analysis of genome fragments.</title>
        <authorList>
            <person name="Nunoura T."/>
            <person name="Hirayama H."/>
            <person name="Takami H."/>
            <person name="Oida H."/>
            <person name="Nishi S."/>
            <person name="Shimamura S."/>
            <person name="Suzuki Y."/>
            <person name="Inagaki F."/>
            <person name="Takai K."/>
            <person name="Nealson K.H."/>
            <person name="Horikoshi K."/>
        </authorList>
    </citation>
    <scope>NUCLEOTIDE SEQUENCE</scope>
</reference>
<gene>
    <name evidence="2" type="ORF">HGMM_F37F03C25</name>
</gene>
<feature type="compositionally biased region" description="Basic and acidic residues" evidence="1">
    <location>
        <begin position="108"/>
        <end position="129"/>
    </location>
</feature>